<evidence type="ECO:0000256" key="1">
    <source>
        <dbReference type="ARBA" id="ARBA00007637"/>
    </source>
</evidence>
<proteinExistence type="inferred from homology"/>
<comment type="similarity">
    <text evidence="1">Belongs to the NAD(P)-dependent epimerase/dehydratase family.</text>
</comment>
<dbReference type="STRING" id="1353158.SAMN04488587_0912"/>
<dbReference type="InterPro" id="IPR036291">
    <property type="entry name" value="NAD(P)-bd_dom_sf"/>
</dbReference>
<dbReference type="Proteomes" id="UP000243338">
    <property type="component" value="Unassembled WGS sequence"/>
</dbReference>
<protein>
    <submittedName>
        <fullName evidence="3">UDP-glucose 4-epimerase</fullName>
    </submittedName>
</protein>
<evidence type="ECO:0000313" key="3">
    <source>
        <dbReference type="EMBL" id="SES77432.1"/>
    </source>
</evidence>
<gene>
    <name evidence="3" type="ORF">SAMN04488587_0912</name>
</gene>
<dbReference type="PANTHER" id="PTHR43000">
    <property type="entry name" value="DTDP-D-GLUCOSE 4,6-DEHYDRATASE-RELATED"/>
    <property type="match status" value="1"/>
</dbReference>
<dbReference type="InterPro" id="IPR001509">
    <property type="entry name" value="Epimerase_deHydtase"/>
</dbReference>
<feature type="domain" description="NAD-dependent epimerase/dehydratase" evidence="2">
    <location>
        <begin position="19"/>
        <end position="254"/>
    </location>
</feature>
<dbReference type="Pfam" id="PF01370">
    <property type="entry name" value="Epimerase"/>
    <property type="match status" value="1"/>
</dbReference>
<dbReference type="SUPFAM" id="SSF51735">
    <property type="entry name" value="NAD(P)-binding Rossmann-fold domains"/>
    <property type="match status" value="1"/>
</dbReference>
<organism evidence="3 4">
    <name type="scientific">Methanococcoides vulcani</name>
    <dbReference type="NCBI Taxonomy" id="1353158"/>
    <lineage>
        <taxon>Archaea</taxon>
        <taxon>Methanobacteriati</taxon>
        <taxon>Methanobacteriota</taxon>
        <taxon>Stenosarchaea group</taxon>
        <taxon>Methanomicrobia</taxon>
        <taxon>Methanosarcinales</taxon>
        <taxon>Methanosarcinaceae</taxon>
        <taxon>Methanococcoides</taxon>
    </lineage>
</organism>
<dbReference type="OrthoDB" id="4907at2157"/>
<evidence type="ECO:0000313" key="4">
    <source>
        <dbReference type="Proteomes" id="UP000243338"/>
    </source>
</evidence>
<name>A0A1H9Z780_9EURY</name>
<dbReference type="Gene3D" id="3.40.50.720">
    <property type="entry name" value="NAD(P)-binding Rossmann-like Domain"/>
    <property type="match status" value="1"/>
</dbReference>
<dbReference type="EMBL" id="FOHQ01000002">
    <property type="protein sequence ID" value="SES77432.1"/>
    <property type="molecule type" value="Genomic_DNA"/>
</dbReference>
<reference evidence="4" key="1">
    <citation type="submission" date="2016-10" db="EMBL/GenBank/DDBJ databases">
        <authorList>
            <person name="Varghese N."/>
            <person name="Submissions S."/>
        </authorList>
    </citation>
    <scope>NUCLEOTIDE SEQUENCE [LARGE SCALE GENOMIC DNA]</scope>
    <source>
        <strain evidence="4">SLH 33</strain>
    </source>
</reference>
<dbReference type="CDD" id="cd05234">
    <property type="entry name" value="UDP_G4E_2_SDR_e"/>
    <property type="match status" value="1"/>
</dbReference>
<accession>A0A1H9Z780</accession>
<dbReference type="FunFam" id="3.40.50.720:FF:000913">
    <property type="entry name" value="UDP-glucose 4-epimerase"/>
    <property type="match status" value="1"/>
</dbReference>
<dbReference type="Gene3D" id="3.90.25.10">
    <property type="entry name" value="UDP-galactose 4-epimerase, domain 1"/>
    <property type="match status" value="2"/>
</dbReference>
<sequence length="328" mass="36123">MIPIAKPDIGNEEKDAQKILVTGGAGFIGSHIVDRLIKDGNSVTVFDNLSSGKMEFLEQHIDNPNFTFIKGDLLNTDEIQNACKEKDLVFHVAANPDVRLGASDTKVHFDQNITATYNVLEAMRINEVKRIAFTSTSTVYGEATIIPTPENYGPLAPISLYGASKLACEALITSYSHTFSMQSWLFRFANIIGNRGTHGIIVDFIEKLKNDPNHLEILGDGKQSKSYLSVKECVDAITFAIEKSNDEVNIFNIGSEDTTNPTRIGEIIVEEMGLKDVKFSYTGGSRGWKGDVPKMMLSIDKLNDLGWDLNTGSEDFVKDTVNSLLNCS</sequence>
<keyword evidence="4" id="KW-1185">Reference proteome</keyword>
<evidence type="ECO:0000259" key="2">
    <source>
        <dbReference type="Pfam" id="PF01370"/>
    </source>
</evidence>
<dbReference type="RefSeq" id="WP_091689445.1">
    <property type="nucleotide sequence ID" value="NZ_CAAGSJ010000001.1"/>
</dbReference>
<dbReference type="AlphaFoldDB" id="A0A1H9Z780"/>